<feature type="non-terminal residue" evidence="1">
    <location>
        <position position="145"/>
    </location>
</feature>
<evidence type="ECO:0000313" key="1">
    <source>
        <dbReference type="EMBL" id="KAK7074076.1"/>
    </source>
</evidence>
<evidence type="ECO:0000313" key="2">
    <source>
        <dbReference type="Proteomes" id="UP001381693"/>
    </source>
</evidence>
<accession>A0AAN8ZZ37</accession>
<dbReference type="EMBL" id="JAXCGZ010011832">
    <property type="protein sequence ID" value="KAK7074076.1"/>
    <property type="molecule type" value="Genomic_DNA"/>
</dbReference>
<dbReference type="AlphaFoldDB" id="A0AAN8ZZ37"/>
<dbReference type="Proteomes" id="UP001381693">
    <property type="component" value="Unassembled WGS sequence"/>
</dbReference>
<gene>
    <name evidence="1" type="ORF">SK128_025310</name>
</gene>
<keyword evidence="2" id="KW-1185">Reference proteome</keyword>
<protein>
    <submittedName>
        <fullName evidence="1">Uncharacterized protein</fullName>
    </submittedName>
</protein>
<proteinExistence type="predicted"/>
<organism evidence="1 2">
    <name type="scientific">Halocaridina rubra</name>
    <name type="common">Hawaiian red shrimp</name>
    <dbReference type="NCBI Taxonomy" id="373956"/>
    <lineage>
        <taxon>Eukaryota</taxon>
        <taxon>Metazoa</taxon>
        <taxon>Ecdysozoa</taxon>
        <taxon>Arthropoda</taxon>
        <taxon>Crustacea</taxon>
        <taxon>Multicrustacea</taxon>
        <taxon>Malacostraca</taxon>
        <taxon>Eumalacostraca</taxon>
        <taxon>Eucarida</taxon>
        <taxon>Decapoda</taxon>
        <taxon>Pleocyemata</taxon>
        <taxon>Caridea</taxon>
        <taxon>Atyoidea</taxon>
        <taxon>Atyidae</taxon>
        <taxon>Halocaridina</taxon>
    </lineage>
</organism>
<comment type="caution">
    <text evidence="1">The sequence shown here is derived from an EMBL/GenBank/DDBJ whole genome shotgun (WGS) entry which is preliminary data.</text>
</comment>
<reference evidence="1 2" key="1">
    <citation type="submission" date="2023-11" db="EMBL/GenBank/DDBJ databases">
        <title>Halocaridina rubra genome assembly.</title>
        <authorList>
            <person name="Smith C."/>
        </authorList>
    </citation>
    <scope>NUCLEOTIDE SEQUENCE [LARGE SCALE GENOMIC DNA]</scope>
    <source>
        <strain evidence="1">EP-1</strain>
        <tissue evidence="1">Whole</tissue>
    </source>
</reference>
<sequence>MVLLDVQSSHLTRNYRRGVGLDTDWQTTPAPYCVNRMVSWMLLLISSARINSTESTYVTHSLPKCSQVIHNYLPSGGAQNIVITVPSSRAFFGHQVYMDSFTLLIAHNETMNHLAKATYTPPGAASSLLHYKSKIHAATLLNASN</sequence>
<name>A0AAN8ZZ37_HALRR</name>